<evidence type="ECO:0000259" key="1">
    <source>
        <dbReference type="Pfam" id="PF06983"/>
    </source>
</evidence>
<name>A0ABW8K2C2_9GAMM</name>
<dbReference type="RefSeq" id="WP_379986133.1">
    <property type="nucleotide sequence ID" value="NZ_JADIKD010000007.1"/>
</dbReference>
<proteinExistence type="predicted"/>
<dbReference type="SUPFAM" id="SSF54593">
    <property type="entry name" value="Glyoxalase/Bleomycin resistance protein/Dihydroxybiphenyl dioxygenase"/>
    <property type="match status" value="1"/>
</dbReference>
<evidence type="ECO:0000313" key="3">
    <source>
        <dbReference type="Proteomes" id="UP001620408"/>
    </source>
</evidence>
<evidence type="ECO:0000313" key="2">
    <source>
        <dbReference type="EMBL" id="MFK2916730.1"/>
    </source>
</evidence>
<sequence>MLAQPYLNFDGRCQEAIDFYQTTLGAEVTMLMRFKDNPEPPTADCPHDPAAAEKVMHSALRIGETMVMATDGYNKGETKFSGFSLSLTVNSDAEVKRCFDALADGGQVQMPPAKTFFASSFGMVTDRFGVSWMILALPQ</sequence>
<dbReference type="Proteomes" id="UP001620408">
    <property type="component" value="Unassembled WGS sequence"/>
</dbReference>
<feature type="domain" description="PhnB-like" evidence="1">
    <location>
        <begin position="5"/>
        <end position="134"/>
    </location>
</feature>
<protein>
    <submittedName>
        <fullName evidence="2">VOC family protein</fullName>
    </submittedName>
</protein>
<dbReference type="CDD" id="cd06588">
    <property type="entry name" value="PhnB_like"/>
    <property type="match status" value="1"/>
</dbReference>
<dbReference type="PANTHER" id="PTHR33990:SF1">
    <property type="entry name" value="PROTEIN YJDN"/>
    <property type="match status" value="1"/>
</dbReference>
<organism evidence="2 3">
    <name type="scientific">Dyella koreensis</name>
    <dbReference type="NCBI Taxonomy" id="311235"/>
    <lineage>
        <taxon>Bacteria</taxon>
        <taxon>Pseudomonadati</taxon>
        <taxon>Pseudomonadota</taxon>
        <taxon>Gammaproteobacteria</taxon>
        <taxon>Lysobacterales</taxon>
        <taxon>Rhodanobacteraceae</taxon>
        <taxon>Dyella</taxon>
    </lineage>
</organism>
<dbReference type="InterPro" id="IPR029068">
    <property type="entry name" value="Glyas_Bleomycin-R_OHBP_Dase"/>
</dbReference>
<dbReference type="InterPro" id="IPR028973">
    <property type="entry name" value="PhnB-like"/>
</dbReference>
<gene>
    <name evidence="2" type="ORF">ISS97_05600</name>
</gene>
<accession>A0ABW8K2C2</accession>
<keyword evidence="3" id="KW-1185">Reference proteome</keyword>
<dbReference type="Gene3D" id="3.10.180.10">
    <property type="entry name" value="2,3-Dihydroxybiphenyl 1,2-Dioxygenase, domain 1"/>
    <property type="match status" value="1"/>
</dbReference>
<reference evidence="2 3" key="1">
    <citation type="submission" date="2020-10" db="EMBL/GenBank/DDBJ databases">
        <title>Phylogeny of dyella-like bacteria.</title>
        <authorList>
            <person name="Fu J."/>
        </authorList>
    </citation>
    <scope>NUCLEOTIDE SEQUENCE [LARGE SCALE GENOMIC DNA]</scope>
    <source>
        <strain evidence="2 3">BB4</strain>
    </source>
</reference>
<comment type="caution">
    <text evidence="2">The sequence shown here is derived from an EMBL/GenBank/DDBJ whole genome shotgun (WGS) entry which is preliminary data.</text>
</comment>
<dbReference type="PANTHER" id="PTHR33990">
    <property type="entry name" value="PROTEIN YJDN-RELATED"/>
    <property type="match status" value="1"/>
</dbReference>
<dbReference type="Pfam" id="PF06983">
    <property type="entry name" value="3-dmu-9_3-mt"/>
    <property type="match status" value="1"/>
</dbReference>
<dbReference type="EMBL" id="JADIKD010000007">
    <property type="protein sequence ID" value="MFK2916730.1"/>
    <property type="molecule type" value="Genomic_DNA"/>
</dbReference>